<dbReference type="OrthoDB" id="2747330at2759"/>
<proteinExistence type="predicted"/>
<dbReference type="Gene3D" id="2.40.70.10">
    <property type="entry name" value="Acid Proteases"/>
    <property type="match status" value="1"/>
</dbReference>
<reference evidence="2 3" key="1">
    <citation type="submission" date="2014-06" db="EMBL/GenBank/DDBJ databases">
        <title>Evolutionary Origins and Diversification of the Mycorrhizal Mutualists.</title>
        <authorList>
            <consortium name="DOE Joint Genome Institute"/>
            <consortium name="Mycorrhizal Genomics Consortium"/>
            <person name="Kohler A."/>
            <person name="Kuo A."/>
            <person name="Nagy L.G."/>
            <person name="Floudas D."/>
            <person name="Copeland A."/>
            <person name="Barry K.W."/>
            <person name="Cichocki N."/>
            <person name="Veneault-Fourrey C."/>
            <person name="LaButti K."/>
            <person name="Lindquist E.A."/>
            <person name="Lipzen A."/>
            <person name="Lundell T."/>
            <person name="Morin E."/>
            <person name="Murat C."/>
            <person name="Riley R."/>
            <person name="Ohm R."/>
            <person name="Sun H."/>
            <person name="Tunlid A."/>
            <person name="Henrissat B."/>
            <person name="Grigoriev I.V."/>
            <person name="Hibbett D.S."/>
            <person name="Martin F."/>
        </authorList>
    </citation>
    <scope>NUCLEOTIDE SEQUENCE [LARGE SCALE GENOMIC DNA]</scope>
    <source>
        <strain evidence="2 3">SS14</strain>
    </source>
</reference>
<keyword evidence="3" id="KW-1185">Reference proteome</keyword>
<organism evidence="2 3">
    <name type="scientific">Sphaerobolus stellatus (strain SS14)</name>
    <dbReference type="NCBI Taxonomy" id="990650"/>
    <lineage>
        <taxon>Eukaryota</taxon>
        <taxon>Fungi</taxon>
        <taxon>Dikarya</taxon>
        <taxon>Basidiomycota</taxon>
        <taxon>Agaricomycotina</taxon>
        <taxon>Agaricomycetes</taxon>
        <taxon>Phallomycetidae</taxon>
        <taxon>Geastrales</taxon>
        <taxon>Sphaerobolaceae</taxon>
        <taxon>Sphaerobolus</taxon>
    </lineage>
</organism>
<evidence type="ECO:0000313" key="3">
    <source>
        <dbReference type="Proteomes" id="UP000054279"/>
    </source>
</evidence>
<evidence type="ECO:0000313" key="2">
    <source>
        <dbReference type="EMBL" id="KIJ28237.1"/>
    </source>
</evidence>
<accession>A0A0C9UGY0</accession>
<protein>
    <recommendedName>
        <fullName evidence="1">Peptidase A1 domain-containing protein</fullName>
    </recommendedName>
</protein>
<feature type="domain" description="Peptidase A1" evidence="1">
    <location>
        <begin position="33"/>
        <end position="341"/>
    </location>
</feature>
<dbReference type="Proteomes" id="UP000054279">
    <property type="component" value="Unassembled WGS sequence"/>
</dbReference>
<dbReference type="EMBL" id="KN837311">
    <property type="protein sequence ID" value="KIJ28237.1"/>
    <property type="molecule type" value="Genomic_DNA"/>
</dbReference>
<dbReference type="Pfam" id="PF00026">
    <property type="entry name" value="Asp"/>
    <property type="match status" value="1"/>
</dbReference>
<dbReference type="SUPFAM" id="SSF50630">
    <property type="entry name" value="Acid proteases"/>
    <property type="match status" value="1"/>
</dbReference>
<sequence length="426" mass="46666">MFIHVGADGGWLRLPIYRTPDIDTEEGLLAAYRVSNIFIGTPQAMTTLSLDLWNEDTQIQLENCVYCQGDVFNPELSSSFRTFPGQLRKYGKIAGLGKDTISFGGKITLDDTPFQVIKHRIPRTATEDGGTLGIYVDPTNETARENHVLSRMYRNGVLLSPVVGILLDNNASHITIGALDHNDYAGEVNWIETYTDPDKEMASPIHFPLDGLTIVGGNISFLTPESSIYLINGSISSSLSVPIPLYLDLLRISEPPVTDFGTVSSLCNRDDGISSYTDGLAKFNFTAVINGINYSLPALELTGDCNVQTAQPFLGLDFLESLFVAYRFPTSECPTPYYGLAFKKGQNDTSEKLNQKPRLALTSSTQCLTFETPTSVLSISTGVPQQSILYHGSYPVMGDTEKKVPLAFPERFTPQAWSTPTASVVN</sequence>
<dbReference type="InterPro" id="IPR033121">
    <property type="entry name" value="PEPTIDASE_A1"/>
</dbReference>
<name>A0A0C9UGY0_SPHS4</name>
<dbReference type="InterPro" id="IPR021109">
    <property type="entry name" value="Peptidase_aspartic_dom_sf"/>
</dbReference>
<dbReference type="AlphaFoldDB" id="A0A0C9UGY0"/>
<evidence type="ECO:0000259" key="1">
    <source>
        <dbReference type="PROSITE" id="PS51767"/>
    </source>
</evidence>
<dbReference type="HOGENOM" id="CLU_043855_0_0_1"/>
<gene>
    <name evidence="2" type="ORF">M422DRAFT_54687</name>
</gene>
<dbReference type="PROSITE" id="PS51767">
    <property type="entry name" value="PEPTIDASE_A1"/>
    <property type="match status" value="1"/>
</dbReference>